<accession>A0AAE0RVN4</accession>
<reference evidence="2" key="3">
    <citation type="submission" date="2023-05" db="EMBL/GenBank/DDBJ databases">
        <authorList>
            <person name="Smith C.H."/>
        </authorList>
    </citation>
    <scope>NUCLEOTIDE SEQUENCE</scope>
    <source>
        <strain evidence="2">CHS0354</strain>
        <tissue evidence="2">Mantle</tissue>
    </source>
</reference>
<feature type="region of interest" description="Disordered" evidence="1">
    <location>
        <begin position="1"/>
        <end position="29"/>
    </location>
</feature>
<dbReference type="EMBL" id="JAEAOA010000817">
    <property type="protein sequence ID" value="KAK3580150.1"/>
    <property type="molecule type" value="Genomic_DNA"/>
</dbReference>
<feature type="compositionally biased region" description="Basic and acidic residues" evidence="1">
    <location>
        <begin position="10"/>
        <end position="29"/>
    </location>
</feature>
<feature type="non-terminal residue" evidence="2">
    <location>
        <position position="74"/>
    </location>
</feature>
<sequence length="74" mass="8150">MALTSSLSAHAKDEGQHTDGGKEKAFGHHDQSVNIEKLCKSPNSYELIIKKSEMVNDPAITNTKGVQEKKKKKN</sequence>
<evidence type="ECO:0000313" key="3">
    <source>
        <dbReference type="Proteomes" id="UP001195483"/>
    </source>
</evidence>
<evidence type="ECO:0000313" key="2">
    <source>
        <dbReference type="EMBL" id="KAK3580150.1"/>
    </source>
</evidence>
<feature type="region of interest" description="Disordered" evidence="1">
    <location>
        <begin position="54"/>
        <end position="74"/>
    </location>
</feature>
<organism evidence="2 3">
    <name type="scientific">Potamilus streckersoni</name>
    <dbReference type="NCBI Taxonomy" id="2493646"/>
    <lineage>
        <taxon>Eukaryota</taxon>
        <taxon>Metazoa</taxon>
        <taxon>Spiralia</taxon>
        <taxon>Lophotrochozoa</taxon>
        <taxon>Mollusca</taxon>
        <taxon>Bivalvia</taxon>
        <taxon>Autobranchia</taxon>
        <taxon>Heteroconchia</taxon>
        <taxon>Palaeoheterodonta</taxon>
        <taxon>Unionida</taxon>
        <taxon>Unionoidea</taxon>
        <taxon>Unionidae</taxon>
        <taxon>Ambleminae</taxon>
        <taxon>Lampsilini</taxon>
        <taxon>Potamilus</taxon>
    </lineage>
</organism>
<reference evidence="2" key="2">
    <citation type="journal article" date="2021" name="Genome Biol. Evol.">
        <title>Developing a high-quality reference genome for a parasitic bivalve with doubly uniparental inheritance (Bivalvia: Unionida).</title>
        <authorList>
            <person name="Smith C.H."/>
        </authorList>
    </citation>
    <scope>NUCLEOTIDE SEQUENCE</scope>
    <source>
        <strain evidence="2">CHS0354</strain>
        <tissue evidence="2">Mantle</tissue>
    </source>
</reference>
<evidence type="ECO:0000256" key="1">
    <source>
        <dbReference type="SAM" id="MobiDB-lite"/>
    </source>
</evidence>
<name>A0AAE0RVN4_9BIVA</name>
<dbReference type="Proteomes" id="UP001195483">
    <property type="component" value="Unassembled WGS sequence"/>
</dbReference>
<dbReference type="AlphaFoldDB" id="A0AAE0RVN4"/>
<reference evidence="2" key="1">
    <citation type="journal article" date="2021" name="Genome Biol. Evol.">
        <title>A High-Quality Reference Genome for a Parasitic Bivalve with Doubly Uniparental Inheritance (Bivalvia: Unionida).</title>
        <authorList>
            <person name="Smith C.H."/>
        </authorList>
    </citation>
    <scope>NUCLEOTIDE SEQUENCE</scope>
    <source>
        <strain evidence="2">CHS0354</strain>
    </source>
</reference>
<comment type="caution">
    <text evidence="2">The sequence shown here is derived from an EMBL/GenBank/DDBJ whole genome shotgun (WGS) entry which is preliminary data.</text>
</comment>
<keyword evidence="3" id="KW-1185">Reference proteome</keyword>
<proteinExistence type="predicted"/>
<protein>
    <submittedName>
        <fullName evidence="2">Uncharacterized protein</fullName>
    </submittedName>
</protein>
<gene>
    <name evidence="2" type="ORF">CHS0354_013431</name>
</gene>